<keyword evidence="1" id="KW-0805">Transcription regulation</keyword>
<dbReference type="SUPFAM" id="SSF46689">
    <property type="entry name" value="Homeodomain-like"/>
    <property type="match status" value="2"/>
</dbReference>
<dbReference type="InterPro" id="IPR014710">
    <property type="entry name" value="RmlC-like_jellyroll"/>
</dbReference>
<dbReference type="InterPro" id="IPR018060">
    <property type="entry name" value="HTH_AraC"/>
</dbReference>
<reference evidence="5 6" key="1">
    <citation type="submission" date="2020-01" db="EMBL/GenBank/DDBJ databases">
        <title>Paenibacillus soybeanensis sp. nov. isolated from the nodules of soybean (Glycine max(L.) Merr).</title>
        <authorList>
            <person name="Wang H."/>
        </authorList>
    </citation>
    <scope>NUCLEOTIDE SEQUENCE [LARGE SCALE GENOMIC DNA]</scope>
    <source>
        <strain evidence="5 6">DSM 23054</strain>
    </source>
</reference>
<keyword evidence="2" id="KW-0238">DNA-binding</keyword>
<dbReference type="EMBL" id="JAAAMU010000006">
    <property type="protein sequence ID" value="NBC69930.1"/>
    <property type="molecule type" value="Genomic_DNA"/>
</dbReference>
<evidence type="ECO:0000313" key="6">
    <source>
        <dbReference type="Proteomes" id="UP000558113"/>
    </source>
</evidence>
<evidence type="ECO:0000256" key="3">
    <source>
        <dbReference type="ARBA" id="ARBA00023163"/>
    </source>
</evidence>
<dbReference type="InterPro" id="IPR009057">
    <property type="entry name" value="Homeodomain-like_sf"/>
</dbReference>
<gene>
    <name evidence="5" type="ORF">GT003_13110</name>
</gene>
<protein>
    <submittedName>
        <fullName evidence="5">Helix-turn-helix domain-containing protein</fullName>
    </submittedName>
</protein>
<proteinExistence type="predicted"/>
<dbReference type="Pfam" id="PF12833">
    <property type="entry name" value="HTH_18"/>
    <property type="match status" value="1"/>
</dbReference>
<dbReference type="SMART" id="SM00342">
    <property type="entry name" value="HTH_ARAC"/>
    <property type="match status" value="1"/>
</dbReference>
<dbReference type="OrthoDB" id="2713997at2"/>
<dbReference type="Pfam" id="PF02311">
    <property type="entry name" value="AraC_binding"/>
    <property type="match status" value="1"/>
</dbReference>
<dbReference type="GO" id="GO:0003700">
    <property type="term" value="F:DNA-binding transcription factor activity"/>
    <property type="evidence" value="ECO:0007669"/>
    <property type="project" value="InterPro"/>
</dbReference>
<dbReference type="PANTHER" id="PTHR43280">
    <property type="entry name" value="ARAC-FAMILY TRANSCRIPTIONAL REGULATOR"/>
    <property type="match status" value="1"/>
</dbReference>
<evidence type="ECO:0000259" key="4">
    <source>
        <dbReference type="PROSITE" id="PS01124"/>
    </source>
</evidence>
<dbReference type="Gene3D" id="1.10.10.60">
    <property type="entry name" value="Homeodomain-like"/>
    <property type="match status" value="2"/>
</dbReference>
<accession>A0A7X5C155</accession>
<dbReference type="Proteomes" id="UP000558113">
    <property type="component" value="Unassembled WGS sequence"/>
</dbReference>
<dbReference type="PANTHER" id="PTHR43280:SF28">
    <property type="entry name" value="HTH-TYPE TRANSCRIPTIONAL ACTIVATOR RHAS"/>
    <property type="match status" value="1"/>
</dbReference>
<organism evidence="5 6">
    <name type="scientific">Paenibacillus sacheonensis</name>
    <dbReference type="NCBI Taxonomy" id="742054"/>
    <lineage>
        <taxon>Bacteria</taxon>
        <taxon>Bacillati</taxon>
        <taxon>Bacillota</taxon>
        <taxon>Bacilli</taxon>
        <taxon>Bacillales</taxon>
        <taxon>Paenibacillaceae</taxon>
        <taxon>Paenibacillus</taxon>
    </lineage>
</organism>
<feature type="domain" description="HTH araC/xylS-type" evidence="4">
    <location>
        <begin position="182"/>
        <end position="281"/>
    </location>
</feature>
<evidence type="ECO:0000256" key="1">
    <source>
        <dbReference type="ARBA" id="ARBA00023015"/>
    </source>
</evidence>
<dbReference type="Gene3D" id="2.60.120.10">
    <property type="entry name" value="Jelly Rolls"/>
    <property type="match status" value="1"/>
</dbReference>
<comment type="caution">
    <text evidence="5">The sequence shown here is derived from an EMBL/GenBank/DDBJ whole genome shotgun (WGS) entry which is preliminary data.</text>
</comment>
<keyword evidence="6" id="KW-1185">Reference proteome</keyword>
<dbReference type="AlphaFoldDB" id="A0A7X5C155"/>
<dbReference type="InterPro" id="IPR037923">
    <property type="entry name" value="HTH-like"/>
</dbReference>
<dbReference type="GO" id="GO:0043565">
    <property type="term" value="F:sequence-specific DNA binding"/>
    <property type="evidence" value="ECO:0007669"/>
    <property type="project" value="InterPro"/>
</dbReference>
<dbReference type="PROSITE" id="PS01124">
    <property type="entry name" value="HTH_ARAC_FAMILY_2"/>
    <property type="match status" value="1"/>
</dbReference>
<name>A0A7X5C155_9BACL</name>
<dbReference type="InterPro" id="IPR003313">
    <property type="entry name" value="AraC-bd"/>
</dbReference>
<evidence type="ECO:0000256" key="2">
    <source>
        <dbReference type="ARBA" id="ARBA00023125"/>
    </source>
</evidence>
<keyword evidence="3" id="KW-0804">Transcription</keyword>
<sequence length="304" mass="35044">MPVTMQWQQPIELNYRNAAPMPGAQFHSHAFYELYYFQEGECNYLIGDKLITLQPGDLILMHGMTLHCPNPSPSTPYVRTIIHMDPAYVHRILQPDTAAMLLKPFENLRNIRISLPPEEQEELESLLNEMNRLYLRTNEAGVRTSYDRFVIRVIELLHLIRDWCIAPVNEREHRSLKEQHVQSVISYLEDHYALEITLDDIAGALHLTKPYLSNLFKDVTGTTVFKYLYNRRINQAKMMFRLEPRQSVSDVCRAVGFHQLPHFSRLFKTTVGESPEAYRRRMLQLATEGGSPASSAALGGEVNS</sequence>
<dbReference type="SUPFAM" id="SSF51215">
    <property type="entry name" value="Regulatory protein AraC"/>
    <property type="match status" value="1"/>
</dbReference>
<evidence type="ECO:0000313" key="5">
    <source>
        <dbReference type="EMBL" id="NBC69930.1"/>
    </source>
</evidence>